<dbReference type="InterPro" id="IPR032675">
    <property type="entry name" value="LRR_dom_sf"/>
</dbReference>
<dbReference type="Pfam" id="PF23622">
    <property type="entry name" value="LRR_At1g61320_AtMIF1"/>
    <property type="match status" value="1"/>
</dbReference>
<dbReference type="EMBL" id="JAKUCV010002129">
    <property type="protein sequence ID" value="KAJ4843848.1"/>
    <property type="molecule type" value="Genomic_DNA"/>
</dbReference>
<dbReference type="Proteomes" id="UP001141552">
    <property type="component" value="Unassembled WGS sequence"/>
</dbReference>
<protein>
    <recommendedName>
        <fullName evidence="1">F-box domain-containing protein</fullName>
    </recommendedName>
</protein>
<dbReference type="SUPFAM" id="SSF52047">
    <property type="entry name" value="RNI-like"/>
    <property type="match status" value="1"/>
</dbReference>
<dbReference type="Pfam" id="PF00646">
    <property type="entry name" value="F-box"/>
    <property type="match status" value="1"/>
</dbReference>
<organism evidence="2 3">
    <name type="scientific">Turnera subulata</name>
    <dbReference type="NCBI Taxonomy" id="218843"/>
    <lineage>
        <taxon>Eukaryota</taxon>
        <taxon>Viridiplantae</taxon>
        <taxon>Streptophyta</taxon>
        <taxon>Embryophyta</taxon>
        <taxon>Tracheophyta</taxon>
        <taxon>Spermatophyta</taxon>
        <taxon>Magnoliopsida</taxon>
        <taxon>eudicotyledons</taxon>
        <taxon>Gunneridae</taxon>
        <taxon>Pentapetalae</taxon>
        <taxon>rosids</taxon>
        <taxon>fabids</taxon>
        <taxon>Malpighiales</taxon>
        <taxon>Passifloraceae</taxon>
        <taxon>Turnera</taxon>
    </lineage>
</organism>
<reference evidence="2" key="2">
    <citation type="journal article" date="2023" name="Plants (Basel)">
        <title>Annotation of the Turnera subulata (Passifloraceae) Draft Genome Reveals the S-Locus Evolved after the Divergence of Turneroideae from Passifloroideae in a Stepwise Manner.</title>
        <authorList>
            <person name="Henning P.M."/>
            <person name="Roalson E.H."/>
            <person name="Mir W."/>
            <person name="McCubbin A.G."/>
            <person name="Shore J.S."/>
        </authorList>
    </citation>
    <scope>NUCLEOTIDE SEQUENCE</scope>
    <source>
        <strain evidence="2">F60SS</strain>
    </source>
</reference>
<evidence type="ECO:0000313" key="3">
    <source>
        <dbReference type="Proteomes" id="UP001141552"/>
    </source>
</evidence>
<dbReference type="Gene3D" id="1.20.1280.50">
    <property type="match status" value="1"/>
</dbReference>
<dbReference type="Gene3D" id="3.80.10.10">
    <property type="entry name" value="Ribonuclease Inhibitor"/>
    <property type="match status" value="1"/>
</dbReference>
<dbReference type="CDD" id="cd22160">
    <property type="entry name" value="F-box_AtFBL13-like"/>
    <property type="match status" value="1"/>
</dbReference>
<dbReference type="InterPro" id="IPR036047">
    <property type="entry name" value="F-box-like_dom_sf"/>
</dbReference>
<feature type="non-terminal residue" evidence="2">
    <location>
        <position position="1"/>
    </location>
</feature>
<feature type="domain" description="F-box" evidence="1">
    <location>
        <begin position="53"/>
        <end position="101"/>
    </location>
</feature>
<evidence type="ECO:0000313" key="2">
    <source>
        <dbReference type="EMBL" id="KAJ4843848.1"/>
    </source>
</evidence>
<keyword evidence="3" id="KW-1185">Reference proteome</keyword>
<evidence type="ECO:0000259" key="1">
    <source>
        <dbReference type="PROSITE" id="PS50181"/>
    </source>
</evidence>
<dbReference type="OrthoDB" id="1939276at2759"/>
<sequence length="485" mass="55519">MLEPEYPQSIIVLTHSLLHIVNKYKTATSSISPPPTTTTAATTPTITTTTTTTKTLNDLPDDILLGILSLLPTKASIQTSIISRRWRHLWHRVPCLLFPEASKQFIHRTLILRPHDSPPVHKVFIQYESDYEATGEKDCRSPQHDLESWVNCAIHCGVQELELELSRGLRFPAVLTTPRGRVRVLRITLSQCCLKMPCHSPKSLTSLVLHKVELRDKYLSELVSGCVNLEKLCLDQCRSNEFFKVEICSVMLKELVFKFMSFGYYGRGCLVIDCPNLYSLTMINIDAKYDFKDISGLIEARVYFSQKDWSMERWATIMKLLSNVKHLAIQNWGIQLLIPSDSYDPAMFDPPFFYNLKHLEIETDYSKFDMLAMASLLALSPYLETIVLEQRKTSKDSPEHEDKNQMQLLLNKPVHFSLPSLKVEAIFISHLIQHGAVLEKIILSPPPIGEVSPRPPVILHREFSQQGNVFAFVTLFYYYFSRNLS</sequence>
<name>A0A9Q0G603_9ROSI</name>
<dbReference type="InterPro" id="IPR053781">
    <property type="entry name" value="F-box_AtFBL13-like"/>
</dbReference>
<comment type="caution">
    <text evidence="2">The sequence shown here is derived from an EMBL/GenBank/DDBJ whole genome shotgun (WGS) entry which is preliminary data.</text>
</comment>
<dbReference type="InterPro" id="IPR001810">
    <property type="entry name" value="F-box_dom"/>
</dbReference>
<proteinExistence type="predicted"/>
<dbReference type="PANTHER" id="PTHR34223:SF51">
    <property type="entry name" value="OS06G0556300 PROTEIN"/>
    <property type="match status" value="1"/>
</dbReference>
<dbReference type="SUPFAM" id="SSF81383">
    <property type="entry name" value="F-box domain"/>
    <property type="match status" value="1"/>
</dbReference>
<dbReference type="PROSITE" id="PS50181">
    <property type="entry name" value="FBOX"/>
    <property type="match status" value="1"/>
</dbReference>
<gene>
    <name evidence="2" type="ORF">Tsubulata_035545</name>
</gene>
<dbReference type="InterPro" id="IPR055357">
    <property type="entry name" value="LRR_At1g61320_AtMIF1"/>
</dbReference>
<dbReference type="AlphaFoldDB" id="A0A9Q0G603"/>
<dbReference type="PANTHER" id="PTHR34223">
    <property type="entry name" value="OS11G0201299 PROTEIN"/>
    <property type="match status" value="1"/>
</dbReference>
<dbReference type="InterPro" id="IPR053197">
    <property type="entry name" value="F-box_SCFL_complex_component"/>
</dbReference>
<accession>A0A9Q0G603</accession>
<reference evidence="2" key="1">
    <citation type="submission" date="2022-02" db="EMBL/GenBank/DDBJ databases">
        <authorList>
            <person name="Henning P.M."/>
            <person name="McCubbin A.G."/>
            <person name="Shore J.S."/>
        </authorList>
    </citation>
    <scope>NUCLEOTIDE SEQUENCE</scope>
    <source>
        <strain evidence="2">F60SS</strain>
        <tissue evidence="2">Leaves</tissue>
    </source>
</reference>